<evidence type="ECO:0000313" key="2">
    <source>
        <dbReference type="EMBL" id="KAK4359373.1"/>
    </source>
</evidence>
<evidence type="ECO:0000313" key="3">
    <source>
        <dbReference type="Proteomes" id="UP001291623"/>
    </source>
</evidence>
<gene>
    <name evidence="2" type="ORF">RND71_021602</name>
</gene>
<keyword evidence="3" id="KW-1185">Reference proteome</keyword>
<dbReference type="Proteomes" id="UP001291623">
    <property type="component" value="Unassembled WGS sequence"/>
</dbReference>
<accession>A0AAE1RYD4</accession>
<feature type="region of interest" description="Disordered" evidence="1">
    <location>
        <begin position="135"/>
        <end position="169"/>
    </location>
</feature>
<reference evidence="2" key="1">
    <citation type="submission" date="2023-12" db="EMBL/GenBank/DDBJ databases">
        <title>Genome assembly of Anisodus tanguticus.</title>
        <authorList>
            <person name="Wang Y.-J."/>
        </authorList>
    </citation>
    <scope>NUCLEOTIDE SEQUENCE</scope>
    <source>
        <strain evidence="2">KB-2021</strain>
        <tissue evidence="2">Leaf</tissue>
    </source>
</reference>
<dbReference type="PANTHER" id="PTHR36032:SF1">
    <property type="entry name" value="PHOSPHOPANTOTHENATE--CYSTEINE LIGASE 2"/>
    <property type="match status" value="1"/>
</dbReference>
<name>A0AAE1RYD4_9SOLA</name>
<dbReference type="AlphaFoldDB" id="A0AAE1RYD4"/>
<organism evidence="2 3">
    <name type="scientific">Anisodus tanguticus</name>
    <dbReference type="NCBI Taxonomy" id="243964"/>
    <lineage>
        <taxon>Eukaryota</taxon>
        <taxon>Viridiplantae</taxon>
        <taxon>Streptophyta</taxon>
        <taxon>Embryophyta</taxon>
        <taxon>Tracheophyta</taxon>
        <taxon>Spermatophyta</taxon>
        <taxon>Magnoliopsida</taxon>
        <taxon>eudicotyledons</taxon>
        <taxon>Gunneridae</taxon>
        <taxon>Pentapetalae</taxon>
        <taxon>asterids</taxon>
        <taxon>lamiids</taxon>
        <taxon>Solanales</taxon>
        <taxon>Solanaceae</taxon>
        <taxon>Solanoideae</taxon>
        <taxon>Hyoscyameae</taxon>
        <taxon>Anisodus</taxon>
    </lineage>
</organism>
<comment type="caution">
    <text evidence="2">The sequence shown here is derived from an EMBL/GenBank/DDBJ whole genome shotgun (WGS) entry which is preliminary data.</text>
</comment>
<evidence type="ECO:0000256" key="1">
    <source>
        <dbReference type="SAM" id="MobiDB-lite"/>
    </source>
</evidence>
<dbReference type="EMBL" id="JAVYJV010000011">
    <property type="protein sequence ID" value="KAK4359373.1"/>
    <property type="molecule type" value="Genomic_DNA"/>
</dbReference>
<proteinExistence type="predicted"/>
<protein>
    <submittedName>
        <fullName evidence="2">Uncharacterized protein</fullName>
    </submittedName>
</protein>
<dbReference type="PANTHER" id="PTHR36032">
    <property type="entry name" value="PHOSPHOPANTOTHENATE--CYSTEINE LIGASE 2"/>
    <property type="match status" value="1"/>
</dbReference>
<sequence length="252" mass="28807">MANPPPPFCRGICATDHHLRPHFPLHMVAENWPIETLDLRPDPRGGSVRLLTLRWNICIETLISKVIIVVSSRDIKNAESIINKEYSRNMNNFNKKKHDNLKLLYRELFQESKAWTHHTFSDASPEVHRKKMTAATRHPPYDPPNQRNCSLNRRKSGGDRLERASNYASDGEKNLISASKSISTVPDAGGVNRGNEYPPTSQIITERHHYHLRTPSLSENDRTPSLSIPPLTVISIQNQLWRNPMLEGLFQI</sequence>